<accession>A0ABR6Z3L5</accession>
<sequence length="520" mass="59495">MSEAVPLDFEPETEEELAKCLADPMWRVCSGYLYKIMVKSDDGDGSVVPFKPNRSQRRFIGSLWYRNIILKARQLGFTTLVAILWLDHALFNPDQRCGIIAQDREAAEVIFRDKVKLAYERLPEALKEAMPLARDSASELLFAHNNSSIRVATSMRSGTIHRLHVSEYGKICAKFKDKAKEIMTGSLPAVPLDGITIIESTAEGQEGDFFDKTQKAMAKHEQGSDLNARDFRFHFYPWWQESAYRMPTASVIITDKDKEYFAEIEGLMKCTLDAAQRNWYVATREADFSGDPEKMWQEYPSTPQEAFKVSTEGTYYAVQLAAARKSGRIGQVPFVEGVPVNTFWDIGNTDGTAIWLHQKVGLQHRFIGFIEGWGEGYSYYIKQLQELGYVWGTHFLPHDADHERQQGEDVEAPIDILEKFSIGGKWEIVPRVSDIQHGIQVTRAAFSQCWFDETACKEGIEHLAGYRKTWNTRQGRWNATPEHNIHSEGADSYRQFAQAFETLNVTRTKLTKRERNWRTA</sequence>
<evidence type="ECO:0000313" key="1">
    <source>
        <dbReference type="EMBL" id="MBC3906218.1"/>
    </source>
</evidence>
<dbReference type="Gene3D" id="3.40.50.300">
    <property type="entry name" value="P-loop containing nucleotide triphosphate hydrolases"/>
    <property type="match status" value="1"/>
</dbReference>
<dbReference type="InterPro" id="IPR027417">
    <property type="entry name" value="P-loop_NTPase"/>
</dbReference>
<comment type="caution">
    <text evidence="1">The sequence shown here is derived from an EMBL/GenBank/DDBJ whole genome shotgun (WGS) entry which is preliminary data.</text>
</comment>
<name>A0ABR6Z3L5_9BURK</name>
<reference evidence="1 2" key="1">
    <citation type="submission" date="2020-08" db="EMBL/GenBank/DDBJ databases">
        <title>Novel species isolated from subtropical streams in China.</title>
        <authorList>
            <person name="Lu H."/>
        </authorList>
    </citation>
    <scope>NUCLEOTIDE SEQUENCE [LARGE SCALE GENOMIC DNA]</scope>
    <source>
        <strain evidence="1 2">NL8W</strain>
    </source>
</reference>
<dbReference type="Proteomes" id="UP000646911">
    <property type="component" value="Unassembled WGS sequence"/>
</dbReference>
<keyword evidence="2" id="KW-1185">Reference proteome</keyword>
<proteinExistence type="predicted"/>
<organism evidence="1 2">
    <name type="scientific">Undibacterium umbellatum</name>
    <dbReference type="NCBI Taxonomy" id="2762300"/>
    <lineage>
        <taxon>Bacteria</taxon>
        <taxon>Pseudomonadati</taxon>
        <taxon>Pseudomonadota</taxon>
        <taxon>Betaproteobacteria</taxon>
        <taxon>Burkholderiales</taxon>
        <taxon>Oxalobacteraceae</taxon>
        <taxon>Undibacterium</taxon>
    </lineage>
</organism>
<protein>
    <submittedName>
        <fullName evidence="1">Terminase</fullName>
    </submittedName>
</protein>
<gene>
    <name evidence="1" type="ORF">H8L47_01420</name>
</gene>
<evidence type="ECO:0000313" key="2">
    <source>
        <dbReference type="Proteomes" id="UP000646911"/>
    </source>
</evidence>
<dbReference type="RefSeq" id="WP_186951456.1">
    <property type="nucleotide sequence ID" value="NZ_JACOFX010000001.1"/>
</dbReference>
<dbReference type="EMBL" id="JACOFX010000001">
    <property type="protein sequence ID" value="MBC3906218.1"/>
    <property type="molecule type" value="Genomic_DNA"/>
</dbReference>